<dbReference type="RefSeq" id="WP_052749349.1">
    <property type="nucleotide sequence ID" value="NZ_LAVS01000028.1"/>
</dbReference>
<dbReference type="PANTHER" id="PTHR47234">
    <property type="match status" value="1"/>
</dbReference>
<feature type="domain" description="TonB-dependent receptor-like beta-barrel" evidence="12">
    <location>
        <begin position="390"/>
        <end position="831"/>
    </location>
</feature>
<evidence type="ECO:0000256" key="11">
    <source>
        <dbReference type="SAM" id="SignalP"/>
    </source>
</evidence>
<comment type="subcellular location">
    <subcellularLocation>
        <location evidence="1 8">Cell outer membrane</location>
        <topology evidence="1 8">Multi-pass membrane protein</topology>
    </subcellularLocation>
</comment>
<dbReference type="InterPro" id="IPR012910">
    <property type="entry name" value="Plug_dom"/>
</dbReference>
<dbReference type="InterPro" id="IPR039426">
    <property type="entry name" value="TonB-dep_rcpt-like"/>
</dbReference>
<dbReference type="SUPFAM" id="SSF56935">
    <property type="entry name" value="Porins"/>
    <property type="match status" value="1"/>
</dbReference>
<keyword evidence="11" id="KW-0732">Signal</keyword>
<comment type="similarity">
    <text evidence="8 9">Belongs to the TonB-dependent receptor family.</text>
</comment>
<evidence type="ECO:0000256" key="6">
    <source>
        <dbReference type="ARBA" id="ARBA00023136"/>
    </source>
</evidence>
<evidence type="ECO:0000256" key="1">
    <source>
        <dbReference type="ARBA" id="ARBA00004571"/>
    </source>
</evidence>
<protein>
    <submittedName>
        <fullName evidence="14">TonB-dependent receptor</fullName>
    </submittedName>
</protein>
<dbReference type="AlphaFoldDB" id="A0A3P3QBF6"/>
<dbReference type="GO" id="GO:0009279">
    <property type="term" value="C:cell outer membrane"/>
    <property type="evidence" value="ECO:0007669"/>
    <property type="project" value="UniProtKB-SubCell"/>
</dbReference>
<evidence type="ECO:0000256" key="2">
    <source>
        <dbReference type="ARBA" id="ARBA00022448"/>
    </source>
</evidence>
<dbReference type="OrthoDB" id="9815954at2"/>
<dbReference type="Proteomes" id="UP000276260">
    <property type="component" value="Unassembled WGS sequence"/>
</dbReference>
<evidence type="ECO:0000256" key="10">
    <source>
        <dbReference type="SAM" id="MobiDB-lite"/>
    </source>
</evidence>
<evidence type="ECO:0000313" key="15">
    <source>
        <dbReference type="Proteomes" id="UP000276260"/>
    </source>
</evidence>
<name>A0A3P3QBF6_9GAMM</name>
<gene>
    <name evidence="14" type="ORF">EIK76_16805</name>
</gene>
<dbReference type="InterPro" id="IPR037066">
    <property type="entry name" value="Plug_dom_sf"/>
</dbReference>
<feature type="chain" id="PRO_5018041389" evidence="11">
    <location>
        <begin position="32"/>
        <end position="870"/>
    </location>
</feature>
<evidence type="ECO:0000256" key="3">
    <source>
        <dbReference type="ARBA" id="ARBA00022452"/>
    </source>
</evidence>
<dbReference type="Gene3D" id="2.40.170.20">
    <property type="entry name" value="TonB-dependent receptor, beta-barrel domain"/>
    <property type="match status" value="1"/>
</dbReference>
<keyword evidence="2 8" id="KW-0813">Transport</keyword>
<keyword evidence="14" id="KW-0675">Receptor</keyword>
<evidence type="ECO:0000259" key="13">
    <source>
        <dbReference type="Pfam" id="PF07715"/>
    </source>
</evidence>
<keyword evidence="5 9" id="KW-0798">TonB box</keyword>
<keyword evidence="6 8" id="KW-0472">Membrane</keyword>
<dbReference type="InterPro" id="IPR036942">
    <property type="entry name" value="Beta-barrel_TonB_sf"/>
</dbReference>
<dbReference type="PROSITE" id="PS52016">
    <property type="entry name" value="TONB_DEPENDENT_REC_3"/>
    <property type="match status" value="1"/>
</dbReference>
<sequence length="870" mass="94041">MKKESIHYHPVAAAIKIALCGSLLFSTSLLAQETPDAAEKKAEDASVEKIAVIGARGAPRSVGDSAVPVDVIGGEEFSKTGTSDMVSLMTAAVPSFNVNAQPINDASTLIRPANLRGLPPDSTLVLVNGKRRHRAAVITFLGSGISDGSQGPDISVIPSIALKQVEILRDGAAAQYGSDAIAGVINFRLKDAAEGGSFEVKSGQHYEGDGDLRQVAGNIGLPFTDNGFANISGEFKQADPTSRSVQRDDAAASAAAGNPFIANPAQVWGSPEFKRDAKVFANIGLEVAKDREFYLFTNWAERDVEGGFYYRHPTTRSGVYSNDGGESLLIGNLDESLGACPTISAMTGDDIRNHADIQADVDALPAHCFTYYGLLPGGFTPKFGGVVTDTAIASGVKGELESGWAFDASMSIGRSEVEFYINNTLNPSLGPDTPRSFKPGKYVQLEKAANLDFNKPFDIDGLPYPLNVAGGVEYRDETFEIYAGDAASFEVGPLASQGFGIGSNGFPGFKPEDAGSFNRYSYAAYTELGAEFSDNFRMDFALRFEDFEDFGDTTNGKITARYQATDEIAFRSAVSTGFRAPTVGQSRVRNVTTSFSPEGLVDTATLPPDHPISLQKGGKPLTPEESKNFSVGTVLEVSDWYITLDYFHIKVEDRISQTSSLELTAEDIEELLALGVKDASSFSSVKYFTNDFDTTTQGLDLVANYGFDLWNGRTTLAFAYNWTDTNVDRISEYLIDGELTTNISDAKKEQLERGLPRVRGSFTVNQNYGDWKGYIRFNHFGSFYEDHLDNGVLLEADGGIPIEVGSAVTTDVEVSYSISDSYEISVGAQNLFDEYPDEHKWQGIAGSKYPTTAVMGINGGFYYVRLNYNF</sequence>
<keyword evidence="15" id="KW-1185">Reference proteome</keyword>
<keyword evidence="3 8" id="KW-1134">Transmembrane beta strand</keyword>
<evidence type="ECO:0000259" key="12">
    <source>
        <dbReference type="Pfam" id="PF00593"/>
    </source>
</evidence>
<evidence type="ECO:0000256" key="7">
    <source>
        <dbReference type="ARBA" id="ARBA00023237"/>
    </source>
</evidence>
<evidence type="ECO:0000256" key="4">
    <source>
        <dbReference type="ARBA" id="ARBA00022692"/>
    </source>
</evidence>
<organism evidence="14 15">
    <name type="scientific">Rheinheimera mesophila</name>
    <dbReference type="NCBI Taxonomy" id="1547515"/>
    <lineage>
        <taxon>Bacteria</taxon>
        <taxon>Pseudomonadati</taxon>
        <taxon>Pseudomonadota</taxon>
        <taxon>Gammaproteobacteria</taxon>
        <taxon>Chromatiales</taxon>
        <taxon>Chromatiaceae</taxon>
        <taxon>Rheinheimera</taxon>
    </lineage>
</organism>
<reference evidence="14 15" key="1">
    <citation type="submission" date="2018-11" db="EMBL/GenBank/DDBJ databases">
        <title>Draft genome analysis of Rheinheimera mesophila isolated from an industrial waste site.</title>
        <authorList>
            <person name="Yu Q."/>
            <person name="Qi Y."/>
            <person name="Zhang H."/>
            <person name="Lu Y."/>
            <person name="Pu J."/>
        </authorList>
    </citation>
    <scope>NUCLEOTIDE SEQUENCE [LARGE SCALE GENOMIC DNA]</scope>
    <source>
        <strain evidence="14 15">IITR13</strain>
    </source>
</reference>
<comment type="caution">
    <text evidence="14">The sequence shown here is derived from an EMBL/GenBank/DDBJ whole genome shotgun (WGS) entry which is preliminary data.</text>
</comment>
<accession>A0A3P3QBF6</accession>
<dbReference type="Pfam" id="PF00593">
    <property type="entry name" value="TonB_dep_Rec_b-barrel"/>
    <property type="match status" value="1"/>
</dbReference>
<dbReference type="PANTHER" id="PTHR47234:SF3">
    <property type="entry name" value="SECRETIN_TONB SHORT N-TERMINAL DOMAIN-CONTAINING PROTEIN"/>
    <property type="match status" value="1"/>
</dbReference>
<keyword evidence="7 8" id="KW-0998">Cell outer membrane</keyword>
<feature type="region of interest" description="Disordered" evidence="10">
    <location>
        <begin position="606"/>
        <end position="625"/>
    </location>
</feature>
<evidence type="ECO:0000313" key="14">
    <source>
        <dbReference type="EMBL" id="RRJ18418.1"/>
    </source>
</evidence>
<evidence type="ECO:0000256" key="9">
    <source>
        <dbReference type="RuleBase" id="RU003357"/>
    </source>
</evidence>
<proteinExistence type="inferred from homology"/>
<dbReference type="EMBL" id="RRCF01000008">
    <property type="protein sequence ID" value="RRJ18418.1"/>
    <property type="molecule type" value="Genomic_DNA"/>
</dbReference>
<dbReference type="InterPro" id="IPR000531">
    <property type="entry name" value="Beta-barrel_TonB"/>
</dbReference>
<feature type="domain" description="TonB-dependent receptor plug" evidence="13">
    <location>
        <begin position="64"/>
        <end position="184"/>
    </location>
</feature>
<evidence type="ECO:0000256" key="8">
    <source>
        <dbReference type="PROSITE-ProRule" id="PRU01360"/>
    </source>
</evidence>
<feature type="signal peptide" evidence="11">
    <location>
        <begin position="1"/>
        <end position="31"/>
    </location>
</feature>
<evidence type="ECO:0000256" key="5">
    <source>
        <dbReference type="ARBA" id="ARBA00023077"/>
    </source>
</evidence>
<keyword evidence="4 8" id="KW-0812">Transmembrane</keyword>
<dbReference type="Pfam" id="PF07715">
    <property type="entry name" value="Plug"/>
    <property type="match status" value="1"/>
</dbReference>
<dbReference type="Gene3D" id="2.170.130.10">
    <property type="entry name" value="TonB-dependent receptor, plug domain"/>
    <property type="match status" value="1"/>
</dbReference>